<dbReference type="InterPro" id="IPR051320">
    <property type="entry name" value="Viral_Replic_Matur_Polypro"/>
</dbReference>
<dbReference type="InterPro" id="IPR043502">
    <property type="entry name" value="DNA/RNA_pol_sf"/>
</dbReference>
<dbReference type="GO" id="GO:0006508">
    <property type="term" value="P:proteolysis"/>
    <property type="evidence" value="ECO:0007669"/>
    <property type="project" value="UniProtKB-KW"/>
</dbReference>
<keyword evidence="1" id="KW-0645">Protease</keyword>
<comment type="caution">
    <text evidence="9">The sequence shown here is derived from an EMBL/GenBank/DDBJ whole genome shotgun (WGS) entry which is preliminary data.</text>
</comment>
<evidence type="ECO:0000256" key="6">
    <source>
        <dbReference type="ARBA" id="ARBA00022801"/>
    </source>
</evidence>
<dbReference type="GO" id="GO:0008233">
    <property type="term" value="F:peptidase activity"/>
    <property type="evidence" value="ECO:0007669"/>
    <property type="project" value="UniProtKB-KW"/>
</dbReference>
<dbReference type="Gene3D" id="3.30.70.270">
    <property type="match status" value="2"/>
</dbReference>
<keyword evidence="7" id="KW-0695">RNA-directed DNA polymerase</keyword>
<proteinExistence type="predicted"/>
<protein>
    <recommendedName>
        <fullName evidence="8">Reverse transcriptase domain-containing protein</fullName>
    </recommendedName>
</protein>
<dbReference type="PANTHER" id="PTHR33064:SF37">
    <property type="entry name" value="RIBONUCLEASE H"/>
    <property type="match status" value="1"/>
</dbReference>
<dbReference type="PANTHER" id="PTHR33064">
    <property type="entry name" value="POL PROTEIN"/>
    <property type="match status" value="1"/>
</dbReference>
<dbReference type="FunFam" id="3.30.70.270:FF:000003">
    <property type="entry name" value="Transposon Ty3-G Gag-Pol polyprotein"/>
    <property type="match status" value="1"/>
</dbReference>
<reference evidence="9 10" key="1">
    <citation type="journal article" date="2017" name="PLoS Biol.">
        <title>The sea cucumber genome provides insights into morphological evolution and visceral regeneration.</title>
        <authorList>
            <person name="Zhang X."/>
            <person name="Sun L."/>
            <person name="Yuan J."/>
            <person name="Sun Y."/>
            <person name="Gao Y."/>
            <person name="Zhang L."/>
            <person name="Li S."/>
            <person name="Dai H."/>
            <person name="Hamel J.F."/>
            <person name="Liu C."/>
            <person name="Yu Y."/>
            <person name="Liu S."/>
            <person name="Lin W."/>
            <person name="Guo K."/>
            <person name="Jin S."/>
            <person name="Xu P."/>
            <person name="Storey K.B."/>
            <person name="Huan P."/>
            <person name="Zhang T."/>
            <person name="Zhou Y."/>
            <person name="Zhang J."/>
            <person name="Lin C."/>
            <person name="Li X."/>
            <person name="Xing L."/>
            <person name="Huo D."/>
            <person name="Sun M."/>
            <person name="Wang L."/>
            <person name="Mercier A."/>
            <person name="Li F."/>
            <person name="Yang H."/>
            <person name="Xiang J."/>
        </authorList>
    </citation>
    <scope>NUCLEOTIDE SEQUENCE [LARGE SCALE GENOMIC DNA]</scope>
    <source>
        <strain evidence="9">Shaxun</strain>
        <tissue evidence="9">Muscle</tissue>
    </source>
</reference>
<evidence type="ECO:0000256" key="2">
    <source>
        <dbReference type="ARBA" id="ARBA00022679"/>
    </source>
</evidence>
<dbReference type="Pfam" id="PF00078">
    <property type="entry name" value="RVT_1"/>
    <property type="match status" value="1"/>
</dbReference>
<name>A0A2G8LHF7_STIJA</name>
<organism evidence="9 10">
    <name type="scientific">Stichopus japonicus</name>
    <name type="common">Sea cucumber</name>
    <dbReference type="NCBI Taxonomy" id="307972"/>
    <lineage>
        <taxon>Eukaryota</taxon>
        <taxon>Metazoa</taxon>
        <taxon>Echinodermata</taxon>
        <taxon>Eleutherozoa</taxon>
        <taxon>Echinozoa</taxon>
        <taxon>Holothuroidea</taxon>
        <taxon>Aspidochirotacea</taxon>
        <taxon>Aspidochirotida</taxon>
        <taxon>Stichopodidae</taxon>
        <taxon>Apostichopus</taxon>
    </lineage>
</organism>
<dbReference type="AlphaFoldDB" id="A0A2G8LHF7"/>
<evidence type="ECO:0000256" key="5">
    <source>
        <dbReference type="ARBA" id="ARBA00022759"/>
    </source>
</evidence>
<dbReference type="FunFam" id="3.10.10.10:FF:000007">
    <property type="entry name" value="Retrovirus-related Pol polyprotein from transposon 17.6-like Protein"/>
    <property type="match status" value="1"/>
</dbReference>
<evidence type="ECO:0000256" key="3">
    <source>
        <dbReference type="ARBA" id="ARBA00022695"/>
    </source>
</evidence>
<keyword evidence="4" id="KW-0540">Nuclease</keyword>
<dbReference type="FunFam" id="3.30.70.270:FF:000020">
    <property type="entry name" value="Transposon Tf2-6 polyprotein-like Protein"/>
    <property type="match status" value="1"/>
</dbReference>
<gene>
    <name evidence="9" type="ORF">BSL78_03414</name>
</gene>
<feature type="domain" description="Reverse transcriptase" evidence="8">
    <location>
        <begin position="1"/>
        <end position="104"/>
    </location>
</feature>
<evidence type="ECO:0000256" key="7">
    <source>
        <dbReference type="ARBA" id="ARBA00022918"/>
    </source>
</evidence>
<dbReference type="GO" id="GO:0003964">
    <property type="term" value="F:RNA-directed DNA polymerase activity"/>
    <property type="evidence" value="ECO:0007669"/>
    <property type="project" value="UniProtKB-KW"/>
</dbReference>
<dbReference type="CDD" id="cd01647">
    <property type="entry name" value="RT_LTR"/>
    <property type="match status" value="1"/>
</dbReference>
<keyword evidence="3" id="KW-0548">Nucleotidyltransferase</keyword>
<dbReference type="OrthoDB" id="775972at2759"/>
<keyword evidence="2" id="KW-0808">Transferase</keyword>
<evidence type="ECO:0000259" key="8">
    <source>
        <dbReference type="PROSITE" id="PS50878"/>
    </source>
</evidence>
<sequence>MDESDREKTAFITHSGLYQFCVMPFGLCNAPATFERLMEKILSGLQWQTCLVYLDDVIIFGKNFEEHIAAIDDVFTRFKLAGLKLSPKKCFLFKQKVEFLGHVVSKDGVSTDPSKVAVVKNWPRPNCVRDVRGFVGLCSYYRKFVKNFTLIARPLHRLTEKGKRFLWNEECEEAFNALKVALTSTPILAFPPPVTSIFLTQMQAMKAWVVFSLKSREEKKE</sequence>
<keyword evidence="6" id="KW-0378">Hydrolase</keyword>
<evidence type="ECO:0000313" key="10">
    <source>
        <dbReference type="Proteomes" id="UP000230750"/>
    </source>
</evidence>
<accession>A0A2G8LHF7</accession>
<keyword evidence="5" id="KW-0255">Endonuclease</keyword>
<dbReference type="GO" id="GO:0004519">
    <property type="term" value="F:endonuclease activity"/>
    <property type="evidence" value="ECO:0007669"/>
    <property type="project" value="UniProtKB-KW"/>
</dbReference>
<dbReference type="SUPFAM" id="SSF56672">
    <property type="entry name" value="DNA/RNA polymerases"/>
    <property type="match status" value="1"/>
</dbReference>
<dbReference type="Gene3D" id="3.10.10.10">
    <property type="entry name" value="HIV Type 1 Reverse Transcriptase, subunit A, domain 1"/>
    <property type="match status" value="1"/>
</dbReference>
<dbReference type="InterPro" id="IPR000477">
    <property type="entry name" value="RT_dom"/>
</dbReference>
<dbReference type="PROSITE" id="PS50878">
    <property type="entry name" value="RT_POL"/>
    <property type="match status" value="1"/>
</dbReference>
<dbReference type="InterPro" id="IPR043128">
    <property type="entry name" value="Rev_trsase/Diguanyl_cyclase"/>
</dbReference>
<dbReference type="Proteomes" id="UP000230750">
    <property type="component" value="Unassembled WGS sequence"/>
</dbReference>
<evidence type="ECO:0000256" key="1">
    <source>
        <dbReference type="ARBA" id="ARBA00022670"/>
    </source>
</evidence>
<keyword evidence="10" id="KW-1185">Reference proteome</keyword>
<dbReference type="EMBL" id="MRZV01000076">
    <property type="protein sequence ID" value="PIK59683.1"/>
    <property type="molecule type" value="Genomic_DNA"/>
</dbReference>
<evidence type="ECO:0000256" key="4">
    <source>
        <dbReference type="ARBA" id="ARBA00022722"/>
    </source>
</evidence>
<evidence type="ECO:0000313" key="9">
    <source>
        <dbReference type="EMBL" id="PIK59683.1"/>
    </source>
</evidence>